<dbReference type="Proteomes" id="UP000076420">
    <property type="component" value="Unassembled WGS sequence"/>
</dbReference>
<organism evidence="8 9">
    <name type="scientific">Biomphalaria glabrata</name>
    <name type="common">Bloodfluke planorb</name>
    <name type="synonym">Freshwater snail</name>
    <dbReference type="NCBI Taxonomy" id="6526"/>
    <lineage>
        <taxon>Eukaryota</taxon>
        <taxon>Metazoa</taxon>
        <taxon>Spiralia</taxon>
        <taxon>Lophotrochozoa</taxon>
        <taxon>Mollusca</taxon>
        <taxon>Gastropoda</taxon>
        <taxon>Heterobranchia</taxon>
        <taxon>Euthyneura</taxon>
        <taxon>Panpulmonata</taxon>
        <taxon>Hygrophila</taxon>
        <taxon>Lymnaeoidea</taxon>
        <taxon>Planorbidae</taxon>
        <taxon>Biomphalaria</taxon>
    </lineage>
</organism>
<dbReference type="SUPFAM" id="SSF56053">
    <property type="entry name" value="Ribosomal protein L6"/>
    <property type="match status" value="1"/>
</dbReference>
<dbReference type="InterPro" id="IPR036789">
    <property type="entry name" value="Ribosomal_uL6-like_a/b-dom_sf"/>
</dbReference>
<dbReference type="GO" id="GO:0003735">
    <property type="term" value="F:structural constituent of ribosome"/>
    <property type="evidence" value="ECO:0007669"/>
    <property type="project" value="InterPro"/>
</dbReference>
<name>A0A2C9K8I0_BIOGL</name>
<dbReference type="PANTHER" id="PTHR11655">
    <property type="entry name" value="60S/50S RIBOSOMAL PROTEIN L6/L9"/>
    <property type="match status" value="1"/>
</dbReference>
<dbReference type="GO" id="GO:0019843">
    <property type="term" value="F:rRNA binding"/>
    <property type="evidence" value="ECO:0007669"/>
    <property type="project" value="InterPro"/>
</dbReference>
<proteinExistence type="inferred from homology"/>
<evidence type="ECO:0000256" key="5">
    <source>
        <dbReference type="ARBA" id="ARBA00035349"/>
    </source>
</evidence>
<dbReference type="VEuPathDB" id="VectorBase:BGLB016506"/>
<dbReference type="GO" id="GO:0005840">
    <property type="term" value="C:ribosome"/>
    <property type="evidence" value="ECO:0007669"/>
    <property type="project" value="UniProtKB-KW"/>
</dbReference>
<dbReference type="GO" id="GO:1990904">
    <property type="term" value="C:ribonucleoprotein complex"/>
    <property type="evidence" value="ECO:0007669"/>
    <property type="project" value="UniProtKB-KW"/>
</dbReference>
<reference evidence="8" key="1">
    <citation type="submission" date="2020-05" db="UniProtKB">
        <authorList>
            <consortium name="EnsemblMetazoa"/>
        </authorList>
    </citation>
    <scope>IDENTIFICATION</scope>
    <source>
        <strain evidence="8">BB02</strain>
    </source>
</reference>
<evidence type="ECO:0000259" key="7">
    <source>
        <dbReference type="Pfam" id="PF00347"/>
    </source>
</evidence>
<keyword evidence="2 6" id="KW-0689">Ribosomal protein</keyword>
<keyword evidence="3 6" id="KW-0687">Ribonucleoprotein</keyword>
<dbReference type="InterPro" id="IPR019906">
    <property type="entry name" value="Ribosomal_uL6_bac-type"/>
</dbReference>
<dbReference type="PRINTS" id="PR00059">
    <property type="entry name" value="RIBOSOMALL6"/>
</dbReference>
<dbReference type="STRING" id="6526.A0A2C9K8I0"/>
<evidence type="ECO:0000256" key="1">
    <source>
        <dbReference type="ARBA" id="ARBA00009356"/>
    </source>
</evidence>
<accession>A0A2C9K8I0</accession>
<evidence type="ECO:0000256" key="4">
    <source>
        <dbReference type="ARBA" id="ARBA00035246"/>
    </source>
</evidence>
<dbReference type="Pfam" id="PF00347">
    <property type="entry name" value="Ribosomal_L6"/>
    <property type="match status" value="1"/>
</dbReference>
<evidence type="ECO:0000256" key="6">
    <source>
        <dbReference type="RuleBase" id="RU003869"/>
    </source>
</evidence>
<comment type="similarity">
    <text evidence="1 6">Belongs to the universal ribosomal protein uL6 family.</text>
</comment>
<dbReference type="Gene3D" id="3.90.930.12">
    <property type="entry name" value="Ribosomal protein L6, alpha-beta domain"/>
    <property type="match status" value="1"/>
</dbReference>
<dbReference type="InterPro" id="IPR000702">
    <property type="entry name" value="Ribosomal_uL6-like"/>
</dbReference>
<feature type="domain" description="Large ribosomal subunit protein uL6 alpha-beta" evidence="7">
    <location>
        <begin position="27"/>
        <end position="101"/>
    </location>
</feature>
<evidence type="ECO:0000256" key="3">
    <source>
        <dbReference type="ARBA" id="ARBA00023274"/>
    </source>
</evidence>
<gene>
    <name evidence="8" type="primary">106064497</name>
</gene>
<dbReference type="AlphaFoldDB" id="A0A2C9K8I0"/>
<dbReference type="InterPro" id="IPR020040">
    <property type="entry name" value="Ribosomal_uL6_a/b-dom"/>
</dbReference>
<dbReference type="PANTHER" id="PTHR11655:SF14">
    <property type="entry name" value="LARGE RIBOSOMAL SUBUNIT PROTEIN UL6M"/>
    <property type="match status" value="1"/>
</dbReference>
<sequence length="116" mass="12425">MAYKASSIIRGMIEGVTNGFIKELNIVGVGYKAAVAGKNLNLALGFSHPVNLPIPTGITVETPKPTIIIIKGIDKEQVGQFAALIRSYKMPEPYLGKGILYKDEKIIRKAGKAAGK</sequence>
<protein>
    <recommendedName>
        <fullName evidence="4">Large ribosomal subunit protein uL6</fullName>
    </recommendedName>
    <alternativeName>
        <fullName evidence="5">60S ribosomal protein L9</fullName>
    </alternativeName>
</protein>
<dbReference type="EnsemblMetazoa" id="BGLB016506-RA">
    <property type="protein sequence ID" value="BGLB016506-PA"/>
    <property type="gene ID" value="BGLB016506"/>
</dbReference>
<evidence type="ECO:0000313" key="8">
    <source>
        <dbReference type="EnsemblMetazoa" id="BGLB016506-PA"/>
    </source>
</evidence>
<evidence type="ECO:0000313" key="9">
    <source>
        <dbReference type="Proteomes" id="UP000076420"/>
    </source>
</evidence>
<dbReference type="GO" id="GO:0002181">
    <property type="term" value="P:cytoplasmic translation"/>
    <property type="evidence" value="ECO:0007669"/>
    <property type="project" value="TreeGrafter"/>
</dbReference>
<dbReference type="FunFam" id="3.90.930.12:FF:000001">
    <property type="entry name" value="50S ribosomal protein L6"/>
    <property type="match status" value="1"/>
</dbReference>
<evidence type="ECO:0000256" key="2">
    <source>
        <dbReference type="ARBA" id="ARBA00022980"/>
    </source>
</evidence>